<feature type="coiled-coil region" evidence="5">
    <location>
        <begin position="54"/>
        <end position="109"/>
    </location>
</feature>
<evidence type="ECO:0000256" key="4">
    <source>
        <dbReference type="ARBA" id="ARBA00023128"/>
    </source>
</evidence>
<dbReference type="GO" id="GO:0022008">
    <property type="term" value="P:neurogenesis"/>
    <property type="evidence" value="ECO:0007669"/>
    <property type="project" value="TreeGrafter"/>
</dbReference>
<dbReference type="PANTHER" id="PTHR15751:SF11">
    <property type="entry name" value="TRAFFICKING KINESIN-BINDING PROTEIN 1"/>
    <property type="match status" value="1"/>
</dbReference>
<evidence type="ECO:0000313" key="10">
    <source>
        <dbReference type="Proteomes" id="UP000824782"/>
    </source>
</evidence>
<reference evidence="9" key="1">
    <citation type="thesis" date="2020" institute="ProQuest LLC" country="789 East Eisenhower Parkway, Ann Arbor, MI, USA">
        <title>Comparative Genomics and Chromosome Evolution.</title>
        <authorList>
            <person name="Mudd A.B."/>
        </authorList>
    </citation>
    <scope>NUCLEOTIDE SEQUENCE</scope>
    <source>
        <strain evidence="9">237g6f4</strain>
        <tissue evidence="9">Blood</tissue>
    </source>
</reference>
<evidence type="ECO:0000256" key="6">
    <source>
        <dbReference type="SAM" id="MobiDB-lite"/>
    </source>
</evidence>
<evidence type="ECO:0000256" key="2">
    <source>
        <dbReference type="ARBA" id="ARBA00007007"/>
    </source>
</evidence>
<feature type="coiled-coil region" evidence="5">
    <location>
        <begin position="198"/>
        <end position="295"/>
    </location>
</feature>
<dbReference type="Pfam" id="PF12448">
    <property type="entry name" value="Milton"/>
    <property type="match status" value="1"/>
</dbReference>
<dbReference type="GO" id="GO:0031410">
    <property type="term" value="C:cytoplasmic vesicle"/>
    <property type="evidence" value="ECO:0007669"/>
    <property type="project" value="TreeGrafter"/>
</dbReference>
<evidence type="ECO:0000256" key="1">
    <source>
        <dbReference type="ARBA" id="ARBA00004173"/>
    </source>
</evidence>
<dbReference type="EMBL" id="WNYA01000005">
    <property type="protein sequence ID" value="KAG8572708.1"/>
    <property type="molecule type" value="Genomic_DNA"/>
</dbReference>
<feature type="domain" description="HAP1 N-terminal" evidence="8">
    <location>
        <begin position="9"/>
        <end position="295"/>
    </location>
</feature>
<dbReference type="GO" id="GO:0048311">
    <property type="term" value="P:mitochondrion distribution"/>
    <property type="evidence" value="ECO:0007669"/>
    <property type="project" value="TreeGrafter"/>
</dbReference>
<keyword evidence="3 5" id="KW-0175">Coiled coil</keyword>
<evidence type="ECO:0000259" key="7">
    <source>
        <dbReference type="SMART" id="SM01423"/>
    </source>
</evidence>
<evidence type="ECO:0000256" key="5">
    <source>
        <dbReference type="SAM" id="Coils"/>
    </source>
</evidence>
<dbReference type="Pfam" id="PF04849">
    <property type="entry name" value="HAP1_N"/>
    <property type="match status" value="1"/>
</dbReference>
<dbReference type="GO" id="GO:0005739">
    <property type="term" value="C:mitochondrion"/>
    <property type="evidence" value="ECO:0007669"/>
    <property type="project" value="UniProtKB-SubCell"/>
</dbReference>
<protein>
    <recommendedName>
        <fullName evidence="11">Trafficking kinesin-binding protein 1</fullName>
    </recommendedName>
</protein>
<sequence>MSFIEPLIEEESYECDCENDQEELYDDSADQLEFVEEVLCAERVGQMTKTYNDIDAVTRLLEEKERDLELAARIGQSLLKKNKTLTERNEYLEEQVEHIREEVSQLRHELSMKDELLQFYTSAAEESEPESICSTPLKRNESSSSVQNYFHFDSLQQKLKDLEDENIVLRSEACHLQTETITYEEKEQQLVNDCVKELRDANIQIANISEDLAKKTEDAARQQEEITHLLSQIVDIQKKAKAYAVENEELVQHLGAAKDAQRQLTAELRELEDKYAECMEMLHEAQEELKNLRNKTMPNVISRRYHTLGAFPMDSLAAEIEGSMRKELQIDEADSPEMNGNHQKRVFETVRNVNQVVKQRSLAPSPMNIPGSNQSSAMNSLISSCVSTPRSSLYGGDISNIVIDNKTNSIILETESPDNSDGDKNKKPGTPGTPGSNDLETALRRLSLRRENYILERKFFEDDQERKLRTLAEKGELHSGSLTPTESIMSLGTHSSRLSEFTGISGMSFSSRSYLPEKLQIVKPLEGSATLHHWQQLAQPHLGGILDPRPGVVTKGFRTLDLDQEDVYCFTDFEEDETVHHPGKCLSQTNSTFTFTTCRILHPSDELTRVTPRSFNEEEEEKRIIYHVLLRGAIGQAL</sequence>
<dbReference type="PANTHER" id="PTHR15751">
    <property type="entry name" value="TRAFFICKING KINESIN-BINDING PROTEIN"/>
    <property type="match status" value="1"/>
</dbReference>
<dbReference type="Proteomes" id="UP000824782">
    <property type="component" value="Unassembled WGS sequence"/>
</dbReference>
<comment type="caution">
    <text evidence="9">The sequence shown here is derived from an EMBL/GenBank/DDBJ whole genome shotgun (WGS) entry which is preliminary data.</text>
</comment>
<keyword evidence="10" id="KW-1185">Reference proteome</keyword>
<proteinExistence type="inferred from homology"/>
<dbReference type="GO" id="GO:0050811">
    <property type="term" value="F:GABA receptor binding"/>
    <property type="evidence" value="ECO:0007669"/>
    <property type="project" value="TreeGrafter"/>
</dbReference>
<evidence type="ECO:0000259" key="8">
    <source>
        <dbReference type="SMART" id="SM01424"/>
    </source>
</evidence>
<dbReference type="GO" id="GO:0098957">
    <property type="term" value="P:anterograde axonal transport of mitochondrion"/>
    <property type="evidence" value="ECO:0007669"/>
    <property type="project" value="TreeGrafter"/>
</dbReference>
<dbReference type="GO" id="GO:0006605">
    <property type="term" value="P:protein targeting"/>
    <property type="evidence" value="ECO:0007669"/>
    <property type="project" value="TreeGrafter"/>
</dbReference>
<keyword evidence="4" id="KW-0496">Mitochondrion</keyword>
<evidence type="ECO:0000256" key="3">
    <source>
        <dbReference type="ARBA" id="ARBA00023054"/>
    </source>
</evidence>
<evidence type="ECO:0000313" key="9">
    <source>
        <dbReference type="EMBL" id="KAG8572708.1"/>
    </source>
</evidence>
<dbReference type="SMART" id="SM01424">
    <property type="entry name" value="HAP1_N"/>
    <property type="match status" value="1"/>
</dbReference>
<dbReference type="GO" id="GO:0008333">
    <property type="term" value="P:endosome to lysosome transport"/>
    <property type="evidence" value="ECO:0007669"/>
    <property type="project" value="TreeGrafter"/>
</dbReference>
<dbReference type="GO" id="GO:0047496">
    <property type="term" value="P:vesicle transport along microtubule"/>
    <property type="evidence" value="ECO:0007669"/>
    <property type="project" value="TreeGrafter"/>
</dbReference>
<accession>A0AAV7BK69</accession>
<dbReference type="GO" id="GO:0030425">
    <property type="term" value="C:dendrite"/>
    <property type="evidence" value="ECO:0007669"/>
    <property type="project" value="TreeGrafter"/>
</dbReference>
<evidence type="ECO:0008006" key="11">
    <source>
        <dbReference type="Google" id="ProtNLM"/>
    </source>
</evidence>
<dbReference type="GO" id="GO:1904115">
    <property type="term" value="C:axon cytoplasm"/>
    <property type="evidence" value="ECO:0007669"/>
    <property type="project" value="GOC"/>
</dbReference>
<comment type="subcellular location">
    <subcellularLocation>
        <location evidence="1">Mitochondrion</location>
    </subcellularLocation>
</comment>
<dbReference type="AlphaFoldDB" id="A0AAV7BK69"/>
<dbReference type="InterPro" id="IPR022154">
    <property type="entry name" value="TRAK1/2_C"/>
</dbReference>
<name>A0AAV7BK69_ENGPU</name>
<dbReference type="GO" id="GO:0017022">
    <property type="term" value="F:myosin binding"/>
    <property type="evidence" value="ECO:0007669"/>
    <property type="project" value="TreeGrafter"/>
</dbReference>
<comment type="similarity">
    <text evidence="2">Belongs to the milton family.</text>
</comment>
<feature type="region of interest" description="Disordered" evidence="6">
    <location>
        <begin position="413"/>
        <end position="440"/>
    </location>
</feature>
<feature type="domain" description="Trafficking kinesin-binding protein C-terminal" evidence="7">
    <location>
        <begin position="358"/>
        <end position="528"/>
    </location>
</feature>
<dbReference type="InterPro" id="IPR051946">
    <property type="entry name" value="Intracell_Traff-Reg"/>
</dbReference>
<dbReference type="InterPro" id="IPR006933">
    <property type="entry name" value="HAP1_N"/>
</dbReference>
<organism evidence="9 10">
    <name type="scientific">Engystomops pustulosus</name>
    <name type="common">Tungara frog</name>
    <name type="synonym">Physalaemus pustulosus</name>
    <dbReference type="NCBI Taxonomy" id="76066"/>
    <lineage>
        <taxon>Eukaryota</taxon>
        <taxon>Metazoa</taxon>
        <taxon>Chordata</taxon>
        <taxon>Craniata</taxon>
        <taxon>Vertebrata</taxon>
        <taxon>Euteleostomi</taxon>
        <taxon>Amphibia</taxon>
        <taxon>Batrachia</taxon>
        <taxon>Anura</taxon>
        <taxon>Neobatrachia</taxon>
        <taxon>Hyloidea</taxon>
        <taxon>Leptodactylidae</taxon>
        <taxon>Leiuperinae</taxon>
        <taxon>Engystomops</taxon>
    </lineage>
</organism>
<dbReference type="SMART" id="SM01423">
    <property type="entry name" value="Milton"/>
    <property type="match status" value="1"/>
</dbReference>
<gene>
    <name evidence="9" type="ORF">GDO81_012134</name>
</gene>